<organism evidence="2 3">
    <name type="scientific">Coptis chinensis</name>
    <dbReference type="NCBI Taxonomy" id="261450"/>
    <lineage>
        <taxon>Eukaryota</taxon>
        <taxon>Viridiplantae</taxon>
        <taxon>Streptophyta</taxon>
        <taxon>Embryophyta</taxon>
        <taxon>Tracheophyta</taxon>
        <taxon>Spermatophyta</taxon>
        <taxon>Magnoliopsida</taxon>
        <taxon>Ranunculales</taxon>
        <taxon>Ranunculaceae</taxon>
        <taxon>Coptidoideae</taxon>
        <taxon>Coptis</taxon>
    </lineage>
</organism>
<evidence type="ECO:0000313" key="3">
    <source>
        <dbReference type="Proteomes" id="UP000631114"/>
    </source>
</evidence>
<accession>A0A835HZ92</accession>
<feature type="region of interest" description="Disordered" evidence="1">
    <location>
        <begin position="72"/>
        <end position="94"/>
    </location>
</feature>
<evidence type="ECO:0000256" key="1">
    <source>
        <dbReference type="SAM" id="MobiDB-lite"/>
    </source>
</evidence>
<feature type="non-terminal residue" evidence="2">
    <location>
        <position position="181"/>
    </location>
</feature>
<proteinExistence type="predicted"/>
<dbReference type="AlphaFoldDB" id="A0A835HZ92"/>
<protein>
    <submittedName>
        <fullName evidence="2">Uncharacterized protein</fullName>
    </submittedName>
</protein>
<sequence length="181" mass="20224">MESPRKIDGLEFGGRMIIHGEGNHKADGHPEPRFNLLPEGPSRGGHLRLQKVLDLQLARVVIATTHQNKRRVASQTIAPKETATEASSLPDNSQSGMMHFNNDDGVAGQRYNLIWHKNASLSVGKHFEEDTSSRKNGLPNVDNYYDGAREHWNETSVRSRCLGRIPPTQTQKPRLSSRIKA</sequence>
<keyword evidence="3" id="KW-1185">Reference proteome</keyword>
<evidence type="ECO:0000313" key="2">
    <source>
        <dbReference type="EMBL" id="KAF9607491.1"/>
    </source>
</evidence>
<reference evidence="2 3" key="1">
    <citation type="submission" date="2020-10" db="EMBL/GenBank/DDBJ databases">
        <title>The Coptis chinensis genome and diversification of protoberbering-type alkaloids.</title>
        <authorList>
            <person name="Wang B."/>
            <person name="Shu S."/>
            <person name="Song C."/>
            <person name="Liu Y."/>
        </authorList>
    </citation>
    <scope>NUCLEOTIDE SEQUENCE [LARGE SCALE GENOMIC DNA]</scope>
    <source>
        <strain evidence="2">HL-2020</strain>
        <tissue evidence="2">Leaf</tissue>
    </source>
</reference>
<gene>
    <name evidence="2" type="ORF">IFM89_036088</name>
</gene>
<name>A0A835HZ92_9MAGN</name>
<dbReference type="EMBL" id="JADFTS010000005">
    <property type="protein sequence ID" value="KAF9607491.1"/>
    <property type="molecule type" value="Genomic_DNA"/>
</dbReference>
<feature type="compositionally biased region" description="Polar residues" evidence="1">
    <location>
        <begin position="84"/>
        <end position="94"/>
    </location>
</feature>
<dbReference type="Proteomes" id="UP000631114">
    <property type="component" value="Unassembled WGS sequence"/>
</dbReference>
<comment type="caution">
    <text evidence="2">The sequence shown here is derived from an EMBL/GenBank/DDBJ whole genome shotgun (WGS) entry which is preliminary data.</text>
</comment>